<evidence type="ECO:0000256" key="2">
    <source>
        <dbReference type="ARBA" id="ARBA00022448"/>
    </source>
</evidence>
<dbReference type="Proteomes" id="UP001169862">
    <property type="component" value="Unassembled WGS sequence"/>
</dbReference>
<dbReference type="CDD" id="cd03214">
    <property type="entry name" value="ABC_Iron-Siderophores_B12_Hemin"/>
    <property type="match status" value="1"/>
</dbReference>
<dbReference type="Pfam" id="PF00005">
    <property type="entry name" value="ABC_tran"/>
    <property type="match status" value="1"/>
</dbReference>
<dbReference type="RefSeq" id="WP_303551576.1">
    <property type="nucleotide sequence ID" value="NZ_JAUOPG010000010.1"/>
</dbReference>
<dbReference type="EMBL" id="JAUOPG010000010">
    <property type="protein sequence ID" value="MDO6454774.1"/>
    <property type="molecule type" value="Genomic_DNA"/>
</dbReference>
<comment type="similarity">
    <text evidence="1">Belongs to the ABC transporter superfamily.</text>
</comment>
<dbReference type="AlphaFoldDB" id="A0AAW7XN88"/>
<dbReference type="InterPro" id="IPR027417">
    <property type="entry name" value="P-loop_NTPase"/>
</dbReference>
<protein>
    <submittedName>
        <fullName evidence="8">Heme ABC transporter ATP-binding protein</fullName>
    </submittedName>
</protein>
<dbReference type="GO" id="GO:0016887">
    <property type="term" value="F:ATP hydrolysis activity"/>
    <property type="evidence" value="ECO:0007669"/>
    <property type="project" value="InterPro"/>
</dbReference>
<dbReference type="SMART" id="SM00382">
    <property type="entry name" value="AAA"/>
    <property type="match status" value="1"/>
</dbReference>
<evidence type="ECO:0000256" key="6">
    <source>
        <dbReference type="ARBA" id="ARBA00037066"/>
    </source>
</evidence>
<proteinExistence type="inferred from homology"/>
<name>A0AAW7XN88_9GAMM</name>
<evidence type="ECO:0000313" key="9">
    <source>
        <dbReference type="Proteomes" id="UP001169862"/>
    </source>
</evidence>
<dbReference type="PANTHER" id="PTHR42794:SF1">
    <property type="entry name" value="HEMIN IMPORT ATP-BINDING PROTEIN HMUV"/>
    <property type="match status" value="1"/>
</dbReference>
<dbReference type="GO" id="GO:0005524">
    <property type="term" value="F:ATP binding"/>
    <property type="evidence" value="ECO:0007669"/>
    <property type="project" value="UniProtKB-KW"/>
</dbReference>
<comment type="caution">
    <text evidence="8">The sequence shown here is derived from an EMBL/GenBank/DDBJ whole genome shotgun (WGS) entry which is preliminary data.</text>
</comment>
<dbReference type="InterPro" id="IPR003439">
    <property type="entry name" value="ABC_transporter-like_ATP-bd"/>
</dbReference>
<accession>A0AAW7XN88</accession>
<evidence type="ECO:0000256" key="5">
    <source>
        <dbReference type="ARBA" id="ARBA00022967"/>
    </source>
</evidence>
<dbReference type="SUPFAM" id="SSF52540">
    <property type="entry name" value="P-loop containing nucleoside triphosphate hydrolases"/>
    <property type="match status" value="1"/>
</dbReference>
<evidence type="ECO:0000256" key="3">
    <source>
        <dbReference type="ARBA" id="ARBA00022741"/>
    </source>
</evidence>
<gene>
    <name evidence="8" type="ORF">Q4490_14475</name>
</gene>
<reference evidence="8" key="1">
    <citation type="submission" date="2023-07" db="EMBL/GenBank/DDBJ databases">
        <title>Genome content predicts the carbon catabolic preferences of heterotrophic bacteria.</title>
        <authorList>
            <person name="Gralka M."/>
        </authorList>
    </citation>
    <scope>NUCLEOTIDE SEQUENCE</scope>
    <source>
        <strain evidence="8">I2M16</strain>
    </source>
</reference>
<dbReference type="InterPro" id="IPR003593">
    <property type="entry name" value="AAA+_ATPase"/>
</dbReference>
<keyword evidence="4 8" id="KW-0067">ATP-binding</keyword>
<comment type="function">
    <text evidence="6">Part of the ABC transporter complex HmuTUV involved in hemin import. Responsible for energy coupling to the transport system.</text>
</comment>
<sequence length="258" mass="28360">MKLSATRINLMVGTKRLLSDVSIDVQPGKMIALMGPNGAGKSTLLKVLAGEYTGFSGELSLNRERYHHWNSAQRARVLGVLPQQSSLNFPFSVEEVVLMGRLPHLTSTPHNMAVVSDVLERVDLTHLANQAYPSLSGGEKQRVHLARVLAQVWEDTGLGPRYFLLDEPTSALDLCHQHQVLRQVKELTRQGVGVLAVLHDLNLAASYADELVFMDQASVQAKGRPQEVLQPALLSRIYNTVVDVIPHPTQARPLVIAS</sequence>
<evidence type="ECO:0000256" key="4">
    <source>
        <dbReference type="ARBA" id="ARBA00022840"/>
    </source>
</evidence>
<dbReference type="NCBIfam" id="NF010068">
    <property type="entry name" value="PRK13548.1"/>
    <property type="match status" value="1"/>
</dbReference>
<evidence type="ECO:0000259" key="7">
    <source>
        <dbReference type="PROSITE" id="PS50893"/>
    </source>
</evidence>
<dbReference type="PROSITE" id="PS50893">
    <property type="entry name" value="ABC_TRANSPORTER_2"/>
    <property type="match status" value="1"/>
</dbReference>
<organism evidence="8 9">
    <name type="scientific">Neptunomonas phycophila</name>
    <dbReference type="NCBI Taxonomy" id="1572645"/>
    <lineage>
        <taxon>Bacteria</taxon>
        <taxon>Pseudomonadati</taxon>
        <taxon>Pseudomonadota</taxon>
        <taxon>Gammaproteobacteria</taxon>
        <taxon>Oceanospirillales</taxon>
        <taxon>Oceanospirillaceae</taxon>
        <taxon>Neptunomonas</taxon>
    </lineage>
</organism>
<evidence type="ECO:0000256" key="1">
    <source>
        <dbReference type="ARBA" id="ARBA00005417"/>
    </source>
</evidence>
<keyword evidence="2" id="KW-0813">Transport</keyword>
<keyword evidence="3" id="KW-0547">Nucleotide-binding</keyword>
<dbReference type="PANTHER" id="PTHR42794">
    <property type="entry name" value="HEMIN IMPORT ATP-BINDING PROTEIN HMUV"/>
    <property type="match status" value="1"/>
</dbReference>
<dbReference type="FunFam" id="3.40.50.300:FF:000134">
    <property type="entry name" value="Iron-enterobactin ABC transporter ATP-binding protein"/>
    <property type="match status" value="1"/>
</dbReference>
<evidence type="ECO:0000313" key="8">
    <source>
        <dbReference type="EMBL" id="MDO6454774.1"/>
    </source>
</evidence>
<feature type="domain" description="ABC transporter" evidence="7">
    <location>
        <begin position="3"/>
        <end position="241"/>
    </location>
</feature>
<keyword evidence="5" id="KW-1278">Translocase</keyword>
<dbReference type="Gene3D" id="3.40.50.300">
    <property type="entry name" value="P-loop containing nucleotide triphosphate hydrolases"/>
    <property type="match status" value="1"/>
</dbReference>